<comment type="caution">
    <text evidence="1">The sequence shown here is derived from an EMBL/GenBank/DDBJ whole genome shotgun (WGS) entry which is preliminary data.</text>
</comment>
<name>A0A8J5SS49_ZIZPA</name>
<keyword evidence="2" id="KW-1185">Reference proteome</keyword>
<organism evidence="1 2">
    <name type="scientific">Zizania palustris</name>
    <name type="common">Northern wild rice</name>
    <dbReference type="NCBI Taxonomy" id="103762"/>
    <lineage>
        <taxon>Eukaryota</taxon>
        <taxon>Viridiplantae</taxon>
        <taxon>Streptophyta</taxon>
        <taxon>Embryophyta</taxon>
        <taxon>Tracheophyta</taxon>
        <taxon>Spermatophyta</taxon>
        <taxon>Magnoliopsida</taxon>
        <taxon>Liliopsida</taxon>
        <taxon>Poales</taxon>
        <taxon>Poaceae</taxon>
        <taxon>BOP clade</taxon>
        <taxon>Oryzoideae</taxon>
        <taxon>Oryzeae</taxon>
        <taxon>Zizaniinae</taxon>
        <taxon>Zizania</taxon>
    </lineage>
</organism>
<proteinExistence type="predicted"/>
<sequence length="184" mass="20371">MVTSLLPPPILPTLALPSLPRRCRRHAARCPALPWHRSVPLASCPTPPQRRVVACLGVLPHPASAPQRPVPATPCTSPQRRVVPHHAPRSTLPCLVVASHPSLAMTSPRVWLSSWRRIMLSSCGASSPSSRCTHHLFDKMASYSNKRVEFILNDLKVMETIDANLILEDLEDMEKQSESSDEEE</sequence>
<reference evidence="1" key="1">
    <citation type="journal article" date="2021" name="bioRxiv">
        <title>Whole Genome Assembly and Annotation of Northern Wild Rice, Zizania palustris L., Supports a Whole Genome Duplication in the Zizania Genus.</title>
        <authorList>
            <person name="Haas M."/>
            <person name="Kono T."/>
            <person name="Macchietto M."/>
            <person name="Millas R."/>
            <person name="McGilp L."/>
            <person name="Shao M."/>
            <person name="Duquette J."/>
            <person name="Hirsch C.N."/>
            <person name="Kimball J."/>
        </authorList>
    </citation>
    <scope>NUCLEOTIDE SEQUENCE</scope>
    <source>
        <tissue evidence="1">Fresh leaf tissue</tissue>
    </source>
</reference>
<dbReference type="AlphaFoldDB" id="A0A8J5SS49"/>
<gene>
    <name evidence="1" type="ORF">GUJ93_ZPchr0006g44833</name>
</gene>
<evidence type="ECO:0000313" key="1">
    <source>
        <dbReference type="EMBL" id="KAG8070297.1"/>
    </source>
</evidence>
<dbReference type="Proteomes" id="UP000729402">
    <property type="component" value="Unassembled WGS sequence"/>
</dbReference>
<protein>
    <submittedName>
        <fullName evidence="1">Uncharacterized protein</fullName>
    </submittedName>
</protein>
<evidence type="ECO:0000313" key="2">
    <source>
        <dbReference type="Proteomes" id="UP000729402"/>
    </source>
</evidence>
<reference evidence="1" key="2">
    <citation type="submission" date="2021-02" db="EMBL/GenBank/DDBJ databases">
        <authorList>
            <person name="Kimball J.A."/>
            <person name="Haas M.W."/>
            <person name="Macchietto M."/>
            <person name="Kono T."/>
            <person name="Duquette J."/>
            <person name="Shao M."/>
        </authorList>
    </citation>
    <scope>NUCLEOTIDE SEQUENCE</scope>
    <source>
        <tissue evidence="1">Fresh leaf tissue</tissue>
    </source>
</reference>
<dbReference type="EMBL" id="JAAALK010000283">
    <property type="protein sequence ID" value="KAG8070297.1"/>
    <property type="molecule type" value="Genomic_DNA"/>
</dbReference>
<accession>A0A8J5SS49</accession>